<organism evidence="5">
    <name type="scientific">Medicago truncatula</name>
    <name type="common">Barrel medic</name>
    <name type="synonym">Medicago tribuloides</name>
    <dbReference type="NCBI Taxonomy" id="3880"/>
    <lineage>
        <taxon>Eukaryota</taxon>
        <taxon>Viridiplantae</taxon>
        <taxon>Streptophyta</taxon>
        <taxon>Embryophyta</taxon>
        <taxon>Tracheophyta</taxon>
        <taxon>Spermatophyta</taxon>
        <taxon>Magnoliopsida</taxon>
        <taxon>eudicotyledons</taxon>
        <taxon>Gunneridae</taxon>
        <taxon>Pentapetalae</taxon>
        <taxon>rosids</taxon>
        <taxon>fabids</taxon>
        <taxon>Fabales</taxon>
        <taxon>Fabaceae</taxon>
        <taxon>Papilionoideae</taxon>
        <taxon>50 kb inversion clade</taxon>
        <taxon>NPAAA clade</taxon>
        <taxon>Hologalegina</taxon>
        <taxon>IRL clade</taxon>
        <taxon>Trifolieae</taxon>
        <taxon>Medicago</taxon>
    </lineage>
</organism>
<keyword evidence="1" id="KW-0472">Membrane</keyword>
<keyword evidence="1" id="KW-1133">Transmembrane helix</keyword>
<reference evidence="5" key="3">
    <citation type="submission" date="2015-04" db="UniProtKB">
        <authorList>
            <consortium name="EnsemblPlants"/>
        </authorList>
    </citation>
    <scope>IDENTIFICATION</scope>
    <source>
        <strain evidence="5">cv. Jemalong A17</strain>
    </source>
</reference>
<dbReference type="EMBL" id="PSQE01000008">
    <property type="protein sequence ID" value="RHN39796.1"/>
    <property type="molecule type" value="Genomic_DNA"/>
</dbReference>
<keyword evidence="1" id="KW-0812">Transmembrane</keyword>
<accession>G7ZYQ4</accession>
<reference evidence="4" key="4">
    <citation type="journal article" date="2018" name="Nat. Plants">
        <title>Whole-genome landscape of Medicago truncatula symbiotic genes.</title>
        <authorList>
            <person name="Pecrix Y."/>
            <person name="Gamas P."/>
            <person name="Carrere S."/>
        </authorList>
    </citation>
    <scope>NUCLEOTIDE SEQUENCE</scope>
    <source>
        <tissue evidence="4">Leaves</tissue>
    </source>
</reference>
<dbReference type="HOGENOM" id="CLU_062328_0_0_1"/>
<dbReference type="eggNOG" id="ENOG502RXYY">
    <property type="taxonomic scope" value="Eukaryota"/>
</dbReference>
<dbReference type="OMA" id="WIGETKL"/>
<reference evidence="3 6" key="1">
    <citation type="journal article" date="2011" name="Nature">
        <title>The Medicago genome provides insight into the evolution of rhizobial symbioses.</title>
        <authorList>
            <person name="Young N.D."/>
            <person name="Debelle F."/>
            <person name="Oldroyd G.E."/>
            <person name="Geurts R."/>
            <person name="Cannon S.B."/>
            <person name="Udvardi M.K."/>
            <person name="Benedito V.A."/>
            <person name="Mayer K.F."/>
            <person name="Gouzy J."/>
            <person name="Schoof H."/>
            <person name="Van de Peer Y."/>
            <person name="Proost S."/>
            <person name="Cook D.R."/>
            <person name="Meyers B.C."/>
            <person name="Spannagl M."/>
            <person name="Cheung F."/>
            <person name="De Mita S."/>
            <person name="Krishnakumar V."/>
            <person name="Gundlach H."/>
            <person name="Zhou S."/>
            <person name="Mudge J."/>
            <person name="Bharti A.K."/>
            <person name="Murray J.D."/>
            <person name="Naoumkina M.A."/>
            <person name="Rosen B."/>
            <person name="Silverstein K.A."/>
            <person name="Tang H."/>
            <person name="Rombauts S."/>
            <person name="Zhao P.X."/>
            <person name="Zhou P."/>
            <person name="Barbe V."/>
            <person name="Bardou P."/>
            <person name="Bechner M."/>
            <person name="Bellec A."/>
            <person name="Berger A."/>
            <person name="Berges H."/>
            <person name="Bidwell S."/>
            <person name="Bisseling T."/>
            <person name="Choisne N."/>
            <person name="Couloux A."/>
            <person name="Denny R."/>
            <person name="Deshpande S."/>
            <person name="Dai X."/>
            <person name="Doyle J.J."/>
            <person name="Dudez A.M."/>
            <person name="Farmer A.D."/>
            <person name="Fouteau S."/>
            <person name="Franken C."/>
            <person name="Gibelin C."/>
            <person name="Gish J."/>
            <person name="Goldstein S."/>
            <person name="Gonzalez A.J."/>
            <person name="Green P.J."/>
            <person name="Hallab A."/>
            <person name="Hartog M."/>
            <person name="Hua A."/>
            <person name="Humphray S.J."/>
            <person name="Jeong D.H."/>
            <person name="Jing Y."/>
            <person name="Jocker A."/>
            <person name="Kenton S.M."/>
            <person name="Kim D.J."/>
            <person name="Klee K."/>
            <person name="Lai H."/>
            <person name="Lang C."/>
            <person name="Lin S."/>
            <person name="Macmil S.L."/>
            <person name="Magdelenat G."/>
            <person name="Matthews L."/>
            <person name="McCorrison J."/>
            <person name="Monaghan E.L."/>
            <person name="Mun J.H."/>
            <person name="Najar F.Z."/>
            <person name="Nicholson C."/>
            <person name="Noirot C."/>
            <person name="O'Bleness M."/>
            <person name="Paule C.R."/>
            <person name="Poulain J."/>
            <person name="Prion F."/>
            <person name="Qin B."/>
            <person name="Qu C."/>
            <person name="Retzel E.F."/>
            <person name="Riddle C."/>
            <person name="Sallet E."/>
            <person name="Samain S."/>
            <person name="Samson N."/>
            <person name="Sanders I."/>
            <person name="Saurat O."/>
            <person name="Scarpelli C."/>
            <person name="Schiex T."/>
            <person name="Segurens B."/>
            <person name="Severin A.J."/>
            <person name="Sherrier D.J."/>
            <person name="Shi R."/>
            <person name="Sims S."/>
            <person name="Singer S.R."/>
            <person name="Sinharoy S."/>
            <person name="Sterck L."/>
            <person name="Viollet A."/>
            <person name="Wang B.B."/>
            <person name="Wang K."/>
            <person name="Wang M."/>
            <person name="Wang X."/>
            <person name="Warfsmann J."/>
            <person name="Weissenbach J."/>
            <person name="White D.D."/>
            <person name="White J.D."/>
            <person name="Wiley G.B."/>
            <person name="Wincker P."/>
            <person name="Xing Y."/>
            <person name="Yang L."/>
            <person name="Yao Z."/>
            <person name="Ying F."/>
            <person name="Zhai J."/>
            <person name="Zhou L."/>
            <person name="Zuber A."/>
            <person name="Denarie J."/>
            <person name="Dixon R.A."/>
            <person name="May G.D."/>
            <person name="Schwartz D.C."/>
            <person name="Rogers J."/>
            <person name="Quetier F."/>
            <person name="Town C.D."/>
            <person name="Roe B.A."/>
        </authorList>
    </citation>
    <scope>NUCLEOTIDE SEQUENCE [LARGE SCALE GENOMIC DNA]</scope>
    <source>
        <strain evidence="3">A17</strain>
        <strain evidence="5 6">cv. Jemalong A17</strain>
    </source>
</reference>
<gene>
    <name evidence="5" type="primary">25500773</name>
    <name evidence="3" type="ordered locus">MTR_8g028165</name>
    <name evidence="4" type="ORF">MtrunA17_Chr8g0347761</name>
</gene>
<evidence type="ECO:0000313" key="6">
    <source>
        <dbReference type="Proteomes" id="UP000002051"/>
    </source>
</evidence>
<evidence type="ECO:0000313" key="3">
    <source>
        <dbReference type="EMBL" id="KEH18738.1"/>
    </source>
</evidence>
<keyword evidence="2" id="KW-0732">Signal</keyword>
<name>G7ZYQ4_MEDTR</name>
<dbReference type="PANTHER" id="PTHR33512:SF7">
    <property type="entry name" value="LEGUME LECTIN DOMAIN-CONTAINING PROTEIN"/>
    <property type="match status" value="1"/>
</dbReference>
<dbReference type="Gramene" id="rna45859">
    <property type="protein sequence ID" value="RHN39796.1"/>
    <property type="gene ID" value="gene45859"/>
</dbReference>
<proteinExistence type="predicted"/>
<sequence>MGHHKWLQISWLFVSIMFLSSLVQSSQTYDHESLEDLLCKQVNKDIVNPKTGVFYNISLPSNYTGMEVRVVRLRTSSFYKRGVNSSFFNVPPHVVPQPIRKRMAILYENFGNWSSHYFNVPNYTMVAPVFGFVAYTSSGNSFMDNEKMNLVITQGNPILIHFHHVRLHEKNDTPICVKFSDSGNLEFNNMTKPYVCETYGTGHYTLVVPIPKELYNKRQSKRFTIWWILGFVLGFVGLVVLILLLVTLVKAAKKTRIKKLERNSENGESFDTFWIGETKLPLAPTIRTQPVLEND</sequence>
<dbReference type="OrthoDB" id="768690at2759"/>
<evidence type="ECO:0000313" key="5">
    <source>
        <dbReference type="EnsemblPlants" id="KEH18738"/>
    </source>
</evidence>
<evidence type="ECO:0000256" key="1">
    <source>
        <dbReference type="SAM" id="Phobius"/>
    </source>
</evidence>
<dbReference type="InterPro" id="IPR010605">
    <property type="entry name" value="DUF1191"/>
</dbReference>
<dbReference type="EnsemblPlants" id="KEH18738">
    <property type="protein sequence ID" value="KEH18738"/>
    <property type="gene ID" value="MTR_8g028165"/>
</dbReference>
<dbReference type="STRING" id="3880.G7ZYQ4"/>
<feature type="transmembrane region" description="Helical" evidence="1">
    <location>
        <begin position="225"/>
        <end position="249"/>
    </location>
</feature>
<feature type="signal peptide" evidence="2">
    <location>
        <begin position="1"/>
        <end position="25"/>
    </location>
</feature>
<reference evidence="3 6" key="2">
    <citation type="journal article" date="2014" name="BMC Genomics">
        <title>An improved genome release (version Mt4.0) for the model legume Medicago truncatula.</title>
        <authorList>
            <person name="Tang H."/>
            <person name="Krishnakumar V."/>
            <person name="Bidwell S."/>
            <person name="Rosen B."/>
            <person name="Chan A."/>
            <person name="Zhou S."/>
            <person name="Gentzbittel L."/>
            <person name="Childs K.L."/>
            <person name="Yandell M."/>
            <person name="Gundlach H."/>
            <person name="Mayer K.F."/>
            <person name="Schwartz D.C."/>
            <person name="Town C.D."/>
        </authorList>
    </citation>
    <scope>GENOME REANNOTATION</scope>
    <source>
        <strain evidence="3">A17</strain>
        <strain evidence="5 6">cv. Jemalong A17</strain>
    </source>
</reference>
<protein>
    <submittedName>
        <fullName evidence="3">Plant/F17O14-7 protein</fullName>
    </submittedName>
</protein>
<dbReference type="EMBL" id="CM001224">
    <property type="protein sequence ID" value="KEH18738.1"/>
    <property type="molecule type" value="Genomic_DNA"/>
</dbReference>
<dbReference type="AlphaFoldDB" id="G7ZYQ4"/>
<dbReference type="KEGG" id="mtr:25500773"/>
<evidence type="ECO:0000256" key="2">
    <source>
        <dbReference type="SAM" id="SignalP"/>
    </source>
</evidence>
<dbReference type="Pfam" id="PF06697">
    <property type="entry name" value="DUF1191"/>
    <property type="match status" value="1"/>
</dbReference>
<feature type="chain" id="PRO_5014574358" evidence="2">
    <location>
        <begin position="26"/>
        <end position="295"/>
    </location>
</feature>
<dbReference type="Proteomes" id="UP000265566">
    <property type="component" value="Chromosome 8"/>
</dbReference>
<dbReference type="Proteomes" id="UP000002051">
    <property type="component" value="Chromosome 8"/>
</dbReference>
<dbReference type="PANTHER" id="PTHR33512">
    <property type="entry name" value="PROTEIN, PUTATIVE (DUF1191)-RELATED"/>
    <property type="match status" value="1"/>
</dbReference>
<dbReference type="PaxDb" id="3880-AES84342"/>
<evidence type="ECO:0000313" key="4">
    <source>
        <dbReference type="EMBL" id="RHN39796.1"/>
    </source>
</evidence>
<keyword evidence="6" id="KW-1185">Reference proteome</keyword>